<evidence type="ECO:0000313" key="17">
    <source>
        <dbReference type="Proteomes" id="UP000255265"/>
    </source>
</evidence>
<dbReference type="GO" id="GO:0005886">
    <property type="term" value="C:plasma membrane"/>
    <property type="evidence" value="ECO:0007669"/>
    <property type="project" value="UniProtKB-SubCell"/>
</dbReference>
<evidence type="ECO:0000256" key="1">
    <source>
        <dbReference type="ARBA" id="ARBA00004418"/>
    </source>
</evidence>
<dbReference type="InterPro" id="IPR008972">
    <property type="entry name" value="Cupredoxin"/>
</dbReference>
<keyword evidence="8" id="KW-0732">Signal</keyword>
<dbReference type="AlphaFoldDB" id="A0A370F3S1"/>
<keyword evidence="7 13" id="KW-0812">Transmembrane</keyword>
<protein>
    <submittedName>
        <fullName evidence="16">Cytochrome o ubiquinol oxidase subunit 2</fullName>
    </submittedName>
</protein>
<dbReference type="PANTHER" id="PTHR22888">
    <property type="entry name" value="CYTOCHROME C OXIDASE, SUBUNIT II"/>
    <property type="match status" value="1"/>
</dbReference>
<comment type="similarity">
    <text evidence="3">Belongs to the cytochrome c oxidase subunit 2 family.</text>
</comment>
<evidence type="ECO:0000256" key="11">
    <source>
        <dbReference type="ARBA" id="ARBA00023002"/>
    </source>
</evidence>
<keyword evidence="5" id="KW-1003">Cell membrane</keyword>
<evidence type="ECO:0000313" key="16">
    <source>
        <dbReference type="EMBL" id="RDI17719.1"/>
    </source>
</evidence>
<feature type="domain" description="Cytochrome oxidase subunit II copper A binding" evidence="14">
    <location>
        <begin position="149"/>
        <end position="261"/>
    </location>
</feature>
<organism evidence="16 17">
    <name type="scientific">Pseudacidovorax intermedius</name>
    <dbReference type="NCBI Taxonomy" id="433924"/>
    <lineage>
        <taxon>Bacteria</taxon>
        <taxon>Pseudomonadati</taxon>
        <taxon>Pseudomonadota</taxon>
        <taxon>Betaproteobacteria</taxon>
        <taxon>Burkholderiales</taxon>
        <taxon>Comamonadaceae</taxon>
        <taxon>Pseudacidovorax</taxon>
    </lineage>
</organism>
<keyword evidence="10 13" id="KW-1133">Transmembrane helix</keyword>
<dbReference type="SUPFAM" id="SSF81464">
    <property type="entry name" value="Cytochrome c oxidase subunit II-like, transmembrane region"/>
    <property type="match status" value="1"/>
</dbReference>
<dbReference type="GO" id="GO:0016491">
    <property type="term" value="F:oxidoreductase activity"/>
    <property type="evidence" value="ECO:0007669"/>
    <property type="project" value="UniProtKB-KW"/>
</dbReference>
<evidence type="ECO:0000256" key="4">
    <source>
        <dbReference type="ARBA" id="ARBA00022448"/>
    </source>
</evidence>
<dbReference type="GO" id="GO:0004129">
    <property type="term" value="F:cytochrome-c oxidase activity"/>
    <property type="evidence" value="ECO:0007669"/>
    <property type="project" value="InterPro"/>
</dbReference>
<feature type="transmembrane region" description="Helical" evidence="13">
    <location>
        <begin position="115"/>
        <end position="133"/>
    </location>
</feature>
<dbReference type="GO" id="GO:0005507">
    <property type="term" value="F:copper ion binding"/>
    <property type="evidence" value="ECO:0007669"/>
    <property type="project" value="InterPro"/>
</dbReference>
<evidence type="ECO:0000256" key="3">
    <source>
        <dbReference type="ARBA" id="ARBA00007866"/>
    </source>
</evidence>
<evidence type="ECO:0000259" key="15">
    <source>
        <dbReference type="PROSITE" id="PS50999"/>
    </source>
</evidence>
<keyword evidence="4" id="KW-0813">Transport</keyword>
<dbReference type="SUPFAM" id="SSF49503">
    <property type="entry name" value="Cupredoxins"/>
    <property type="match status" value="1"/>
</dbReference>
<keyword evidence="9" id="KW-0249">Electron transport</keyword>
<keyword evidence="11" id="KW-0560">Oxidoreductase</keyword>
<feature type="transmembrane region" description="Helical" evidence="13">
    <location>
        <begin position="37"/>
        <end position="55"/>
    </location>
</feature>
<gene>
    <name evidence="16" type="ORF">DFR41_11646</name>
</gene>
<accession>A0A370F3S1</accession>
<dbReference type="InterPro" id="IPR011759">
    <property type="entry name" value="Cyt_c_oxidase_su2_TM_dom"/>
</dbReference>
<evidence type="ECO:0000256" key="12">
    <source>
        <dbReference type="ARBA" id="ARBA00023136"/>
    </source>
</evidence>
<dbReference type="PROSITE" id="PS50857">
    <property type="entry name" value="COX2_CUA"/>
    <property type="match status" value="1"/>
</dbReference>
<evidence type="ECO:0000256" key="5">
    <source>
        <dbReference type="ARBA" id="ARBA00022475"/>
    </source>
</evidence>
<evidence type="ECO:0000256" key="6">
    <source>
        <dbReference type="ARBA" id="ARBA00022660"/>
    </source>
</evidence>
<feature type="transmembrane region" description="Helical" evidence="13">
    <location>
        <begin position="75"/>
        <end position="94"/>
    </location>
</feature>
<dbReference type="GO" id="GO:0042773">
    <property type="term" value="P:ATP synthesis coupled electron transport"/>
    <property type="evidence" value="ECO:0007669"/>
    <property type="project" value="TreeGrafter"/>
</dbReference>
<comment type="caution">
    <text evidence="16">The sequence shown here is derived from an EMBL/GenBank/DDBJ whole genome shotgun (WGS) entry which is preliminary data.</text>
</comment>
<dbReference type="InterPro" id="IPR034227">
    <property type="entry name" value="CuRO_UO_II"/>
</dbReference>
<dbReference type="Gene3D" id="2.60.40.420">
    <property type="entry name" value="Cupredoxins - blue copper proteins"/>
    <property type="match status" value="1"/>
</dbReference>
<evidence type="ECO:0000256" key="8">
    <source>
        <dbReference type="ARBA" id="ARBA00022729"/>
    </source>
</evidence>
<dbReference type="InterPro" id="IPR002429">
    <property type="entry name" value="CcO_II-like_C"/>
</dbReference>
<keyword evidence="12 13" id="KW-0472">Membrane</keyword>
<dbReference type="GO" id="GO:0042597">
    <property type="term" value="C:periplasmic space"/>
    <property type="evidence" value="ECO:0007669"/>
    <property type="project" value="UniProtKB-SubCell"/>
</dbReference>
<proteinExistence type="inferred from homology"/>
<feature type="domain" description="Cytochrome oxidase subunit II transmembrane region profile" evidence="15">
    <location>
        <begin position="46"/>
        <end position="143"/>
    </location>
</feature>
<keyword evidence="17" id="KW-1185">Reference proteome</keyword>
<evidence type="ECO:0000256" key="13">
    <source>
        <dbReference type="SAM" id="Phobius"/>
    </source>
</evidence>
<name>A0A370F3S1_9BURK</name>
<dbReference type="InterPro" id="IPR045187">
    <property type="entry name" value="CcO_II"/>
</dbReference>
<dbReference type="Pfam" id="PF00116">
    <property type="entry name" value="COX2"/>
    <property type="match status" value="1"/>
</dbReference>
<dbReference type="CDD" id="cd04212">
    <property type="entry name" value="CuRO_UO_II"/>
    <property type="match status" value="1"/>
</dbReference>
<sequence>MALRLWMRCSRERRREGRAGLRPGCHRLAVPGTLRRAVLAALALLLGGCGSIGFLHPHGPVAATQRDLFFEVTGWMMVVVLPAILLVPVMAWRYRRSARRSACQPDWKFSWPIEIALGGVPVLLVVILATLIVRKAVALDPYAPIASGQPPLEVEVIGLDDKWLFVYPQEQVAAIGVLPLPVGRPVHFRLTSGTVMQSFAIPALGSRIYAMAGMVTELNLLADRPGVLLGQNTQFNGSGFQAQKFQARAMPPADFARWIVQARAAGRPLDAAAYARVARPGQLADLRRHFGVDPAQGLVFSAVPPGLFDGVVAQSRPALPHPHTGAAHAHP</sequence>
<evidence type="ECO:0000256" key="7">
    <source>
        <dbReference type="ARBA" id="ARBA00022692"/>
    </source>
</evidence>
<keyword evidence="6" id="KW-0679">Respiratory chain</keyword>
<dbReference type="Gene3D" id="1.10.287.90">
    <property type="match status" value="1"/>
</dbReference>
<reference evidence="16 17" key="1">
    <citation type="submission" date="2018-07" db="EMBL/GenBank/DDBJ databases">
        <title>Genomic Encyclopedia of Type Strains, Phase IV (KMG-IV): sequencing the most valuable type-strain genomes for metagenomic binning, comparative biology and taxonomic classification.</title>
        <authorList>
            <person name="Goeker M."/>
        </authorList>
    </citation>
    <scope>NUCLEOTIDE SEQUENCE [LARGE SCALE GENOMIC DNA]</scope>
    <source>
        <strain evidence="16 17">DSM 21352</strain>
    </source>
</reference>
<comment type="subcellular location">
    <subcellularLocation>
        <location evidence="2">Cell membrane</location>
        <topology evidence="2">Multi-pass membrane protein</topology>
    </subcellularLocation>
    <subcellularLocation>
        <location evidence="1">Periplasm</location>
    </subcellularLocation>
</comment>
<dbReference type="Proteomes" id="UP000255265">
    <property type="component" value="Unassembled WGS sequence"/>
</dbReference>
<dbReference type="InterPro" id="IPR036257">
    <property type="entry name" value="Cyt_c_oxidase_su2_TM_sf"/>
</dbReference>
<evidence type="ECO:0000256" key="2">
    <source>
        <dbReference type="ARBA" id="ARBA00004651"/>
    </source>
</evidence>
<dbReference type="PROSITE" id="PS50999">
    <property type="entry name" value="COX2_TM"/>
    <property type="match status" value="1"/>
</dbReference>
<evidence type="ECO:0000259" key="14">
    <source>
        <dbReference type="PROSITE" id="PS50857"/>
    </source>
</evidence>
<evidence type="ECO:0000256" key="9">
    <source>
        <dbReference type="ARBA" id="ARBA00022982"/>
    </source>
</evidence>
<dbReference type="PANTHER" id="PTHR22888:SF18">
    <property type="entry name" value="CYTOCHROME BO(3) UBIQUINOL OXIDASE SUBUNIT 2"/>
    <property type="match status" value="1"/>
</dbReference>
<evidence type="ECO:0000256" key="10">
    <source>
        <dbReference type="ARBA" id="ARBA00022989"/>
    </source>
</evidence>
<dbReference type="EMBL" id="QQAV01000016">
    <property type="protein sequence ID" value="RDI17719.1"/>
    <property type="molecule type" value="Genomic_DNA"/>
</dbReference>